<reference evidence="2" key="1">
    <citation type="submission" date="2021-02" db="EMBL/GenBank/DDBJ databases">
        <authorList>
            <person name="Nowell W R."/>
        </authorList>
    </citation>
    <scope>NUCLEOTIDE SEQUENCE</scope>
</reference>
<feature type="region of interest" description="Disordered" evidence="1">
    <location>
        <begin position="83"/>
        <end position="104"/>
    </location>
</feature>
<dbReference type="Proteomes" id="UP000663848">
    <property type="component" value="Unassembled WGS sequence"/>
</dbReference>
<gene>
    <name evidence="2" type="ORF">QYT958_LOCUS35783</name>
</gene>
<evidence type="ECO:0000313" key="2">
    <source>
        <dbReference type="EMBL" id="CAF4976985.1"/>
    </source>
</evidence>
<evidence type="ECO:0000256" key="1">
    <source>
        <dbReference type="SAM" id="MobiDB-lite"/>
    </source>
</evidence>
<name>A0A821Z621_9BILA</name>
<dbReference type="AlphaFoldDB" id="A0A821Z621"/>
<feature type="region of interest" description="Disordered" evidence="1">
    <location>
        <begin position="1"/>
        <end position="65"/>
    </location>
</feature>
<feature type="compositionally biased region" description="Basic and acidic residues" evidence="1">
    <location>
        <begin position="55"/>
        <end position="65"/>
    </location>
</feature>
<evidence type="ECO:0000313" key="3">
    <source>
        <dbReference type="Proteomes" id="UP000663848"/>
    </source>
</evidence>
<proteinExistence type="predicted"/>
<feature type="compositionally biased region" description="Polar residues" evidence="1">
    <location>
        <begin position="1"/>
        <end position="53"/>
    </location>
</feature>
<protein>
    <submittedName>
        <fullName evidence="2">Uncharacterized protein</fullName>
    </submittedName>
</protein>
<feature type="non-terminal residue" evidence="2">
    <location>
        <position position="1"/>
    </location>
</feature>
<accession>A0A821Z621</accession>
<organism evidence="2 3">
    <name type="scientific">Rotaria socialis</name>
    <dbReference type="NCBI Taxonomy" id="392032"/>
    <lineage>
        <taxon>Eukaryota</taxon>
        <taxon>Metazoa</taxon>
        <taxon>Spiralia</taxon>
        <taxon>Gnathifera</taxon>
        <taxon>Rotifera</taxon>
        <taxon>Eurotatoria</taxon>
        <taxon>Bdelloidea</taxon>
        <taxon>Philodinida</taxon>
        <taxon>Philodinidae</taxon>
        <taxon>Rotaria</taxon>
    </lineage>
</organism>
<comment type="caution">
    <text evidence="2">The sequence shown here is derived from an EMBL/GenBank/DDBJ whole genome shotgun (WGS) entry which is preliminary data.</text>
</comment>
<dbReference type="EMBL" id="CAJOBR010027569">
    <property type="protein sequence ID" value="CAF4976985.1"/>
    <property type="molecule type" value="Genomic_DNA"/>
</dbReference>
<sequence>LVSNVARMSSPLRTVTPLFNGSGNTRPTSPASSSPLRHTVAITNSSANYPNTTVRSRDVSREREREPLDFTDLEVMAKVQLENLRQAERQGPLSKRFGDERKQN</sequence>